<dbReference type="GO" id="GO:0008360">
    <property type="term" value="P:regulation of cell shape"/>
    <property type="evidence" value="ECO:0007669"/>
    <property type="project" value="UniProtKB-KW"/>
</dbReference>
<dbReference type="PANTHER" id="PTHR43445:SF3">
    <property type="entry name" value="UDP-N-ACETYLMURAMATE--L-ALANINE LIGASE"/>
    <property type="match status" value="1"/>
</dbReference>
<evidence type="ECO:0000256" key="12">
    <source>
        <dbReference type="ARBA" id="ARBA00023316"/>
    </source>
</evidence>
<dbReference type="NCBIfam" id="TIGR01082">
    <property type="entry name" value="murC"/>
    <property type="match status" value="1"/>
</dbReference>
<dbReference type="EC" id="6.3.2.8" evidence="3 14"/>
<evidence type="ECO:0000256" key="14">
    <source>
        <dbReference type="HAMAP-Rule" id="MF_00046"/>
    </source>
</evidence>
<evidence type="ECO:0000256" key="7">
    <source>
        <dbReference type="ARBA" id="ARBA00022741"/>
    </source>
</evidence>
<comment type="similarity">
    <text evidence="14">Belongs to the MurCDEF family.</text>
</comment>
<keyword evidence="9 14" id="KW-0133">Cell shape</keyword>
<dbReference type="InterPro" id="IPR005758">
    <property type="entry name" value="UDP-N-AcMur_Ala_ligase_MurC"/>
</dbReference>
<dbReference type="GO" id="GO:0071555">
    <property type="term" value="P:cell wall organization"/>
    <property type="evidence" value="ECO:0007669"/>
    <property type="project" value="UniProtKB-KW"/>
</dbReference>
<dbReference type="SUPFAM" id="SSF51984">
    <property type="entry name" value="MurCD N-terminal domain"/>
    <property type="match status" value="1"/>
</dbReference>
<evidence type="ECO:0000256" key="11">
    <source>
        <dbReference type="ARBA" id="ARBA00023306"/>
    </source>
</evidence>
<comment type="function">
    <text evidence="14">Cell wall formation.</text>
</comment>
<evidence type="ECO:0000256" key="1">
    <source>
        <dbReference type="ARBA" id="ARBA00004496"/>
    </source>
</evidence>
<evidence type="ECO:0000259" key="15">
    <source>
        <dbReference type="Pfam" id="PF01225"/>
    </source>
</evidence>
<dbReference type="InterPro" id="IPR013221">
    <property type="entry name" value="Mur_ligase_cen"/>
</dbReference>
<evidence type="ECO:0000256" key="4">
    <source>
        <dbReference type="ARBA" id="ARBA00022490"/>
    </source>
</evidence>
<comment type="pathway">
    <text evidence="2 14">Cell wall biogenesis; peptidoglycan biosynthesis.</text>
</comment>
<evidence type="ECO:0000256" key="13">
    <source>
        <dbReference type="ARBA" id="ARBA00047833"/>
    </source>
</evidence>
<dbReference type="AlphaFoldDB" id="A0A2W7MP48"/>
<dbReference type="RefSeq" id="WP_111437625.1">
    <property type="nucleotide sequence ID" value="NZ_QKZI01000001.1"/>
</dbReference>
<dbReference type="Proteomes" id="UP000248646">
    <property type="component" value="Unassembled WGS sequence"/>
</dbReference>
<evidence type="ECO:0000256" key="8">
    <source>
        <dbReference type="ARBA" id="ARBA00022840"/>
    </source>
</evidence>
<feature type="domain" description="Mur ligase central" evidence="17">
    <location>
        <begin position="106"/>
        <end position="274"/>
    </location>
</feature>
<dbReference type="InterPro" id="IPR036565">
    <property type="entry name" value="Mur-like_cat_sf"/>
</dbReference>
<evidence type="ECO:0000313" key="19">
    <source>
        <dbReference type="Proteomes" id="UP000248646"/>
    </source>
</evidence>
<feature type="binding site" evidence="14">
    <location>
        <begin position="108"/>
        <end position="114"/>
    </location>
    <ligand>
        <name>ATP</name>
        <dbReference type="ChEBI" id="CHEBI:30616"/>
    </ligand>
</feature>
<protein>
    <recommendedName>
        <fullName evidence="3 14">UDP-N-acetylmuramate--L-alanine ligase</fullName>
        <ecNumber evidence="3 14">6.3.2.8</ecNumber>
    </recommendedName>
    <alternativeName>
        <fullName evidence="14">UDP-N-acetylmuramoyl-L-alanine synthetase</fullName>
    </alternativeName>
</protein>
<dbReference type="GO" id="GO:0051301">
    <property type="term" value="P:cell division"/>
    <property type="evidence" value="ECO:0007669"/>
    <property type="project" value="UniProtKB-KW"/>
</dbReference>
<dbReference type="Pfam" id="PF02875">
    <property type="entry name" value="Mur_ligase_C"/>
    <property type="match status" value="1"/>
</dbReference>
<dbReference type="Gene3D" id="3.40.1190.10">
    <property type="entry name" value="Mur-like, catalytic domain"/>
    <property type="match status" value="1"/>
</dbReference>
<comment type="catalytic activity">
    <reaction evidence="13 14">
        <text>UDP-N-acetyl-alpha-D-muramate + L-alanine + ATP = UDP-N-acetyl-alpha-D-muramoyl-L-alanine + ADP + phosphate + H(+)</text>
        <dbReference type="Rhea" id="RHEA:23372"/>
        <dbReference type="ChEBI" id="CHEBI:15378"/>
        <dbReference type="ChEBI" id="CHEBI:30616"/>
        <dbReference type="ChEBI" id="CHEBI:43474"/>
        <dbReference type="ChEBI" id="CHEBI:57972"/>
        <dbReference type="ChEBI" id="CHEBI:70757"/>
        <dbReference type="ChEBI" id="CHEBI:83898"/>
        <dbReference type="ChEBI" id="CHEBI:456216"/>
        <dbReference type="EC" id="6.3.2.8"/>
    </reaction>
</comment>
<dbReference type="Pfam" id="PF08245">
    <property type="entry name" value="Mur_ligase_M"/>
    <property type="match status" value="1"/>
</dbReference>
<name>A0A2W7MP48_9BACI</name>
<keyword evidence="11 14" id="KW-0131">Cell cycle</keyword>
<dbReference type="GO" id="GO:0009252">
    <property type="term" value="P:peptidoglycan biosynthetic process"/>
    <property type="evidence" value="ECO:0007669"/>
    <property type="project" value="UniProtKB-UniRule"/>
</dbReference>
<dbReference type="GO" id="GO:0005524">
    <property type="term" value="F:ATP binding"/>
    <property type="evidence" value="ECO:0007669"/>
    <property type="project" value="UniProtKB-UniRule"/>
</dbReference>
<dbReference type="InterPro" id="IPR036615">
    <property type="entry name" value="Mur_ligase_C_dom_sf"/>
</dbReference>
<dbReference type="InterPro" id="IPR004101">
    <property type="entry name" value="Mur_ligase_C"/>
</dbReference>
<dbReference type="PANTHER" id="PTHR43445">
    <property type="entry name" value="UDP-N-ACETYLMURAMATE--L-ALANINE LIGASE-RELATED"/>
    <property type="match status" value="1"/>
</dbReference>
<keyword evidence="8 14" id="KW-0067">ATP-binding</keyword>
<keyword evidence="5 14" id="KW-0436">Ligase</keyword>
<dbReference type="GO" id="GO:0005737">
    <property type="term" value="C:cytoplasm"/>
    <property type="evidence" value="ECO:0007669"/>
    <property type="project" value="UniProtKB-SubCell"/>
</dbReference>
<keyword evidence="4 14" id="KW-0963">Cytoplasm</keyword>
<evidence type="ECO:0000313" key="18">
    <source>
        <dbReference type="EMBL" id="PZX06924.1"/>
    </source>
</evidence>
<comment type="subcellular location">
    <subcellularLocation>
        <location evidence="1 14">Cytoplasm</location>
    </subcellularLocation>
</comment>
<comment type="caution">
    <text evidence="18">The sequence shown here is derived from an EMBL/GenBank/DDBJ whole genome shotgun (WGS) entry which is preliminary data.</text>
</comment>
<evidence type="ECO:0000259" key="16">
    <source>
        <dbReference type="Pfam" id="PF02875"/>
    </source>
</evidence>
<dbReference type="InterPro" id="IPR000713">
    <property type="entry name" value="Mur_ligase_N"/>
</dbReference>
<accession>A0A2W7MP48</accession>
<dbReference type="UniPathway" id="UPA00219"/>
<evidence type="ECO:0000256" key="2">
    <source>
        <dbReference type="ARBA" id="ARBA00004752"/>
    </source>
</evidence>
<dbReference type="SUPFAM" id="SSF53623">
    <property type="entry name" value="MurD-like peptide ligases, catalytic domain"/>
    <property type="match status" value="1"/>
</dbReference>
<dbReference type="InterPro" id="IPR050061">
    <property type="entry name" value="MurCDEF_pg_biosynth"/>
</dbReference>
<keyword evidence="7 14" id="KW-0547">Nucleotide-binding</keyword>
<evidence type="ECO:0000256" key="10">
    <source>
        <dbReference type="ARBA" id="ARBA00022984"/>
    </source>
</evidence>
<feature type="domain" description="Mur ligase C-terminal" evidence="16">
    <location>
        <begin position="307"/>
        <end position="381"/>
    </location>
</feature>
<sequence length="436" mass="49058">MTNYHFTGIKGSGMSSLAQILHDVGNEVQGSDIEKYFFTEKPLHERNIKILLFDEANIKEGMTIIAGNAFPDSHPEIVKAKELGLAVIRYHDFLGDYMSKFTSIAVTGAHGKTSTTGLLSHVLSGYEPTSFLIGDGTGKGVEDASNFVFEACEYRRHFLAYNPDYAIMTNIDFDHPDYFHDIDDVVDAFQSMAKKVNKGIIACGDDKYLQKIQASVPVVFYGFGENNDFEARNLEKTTEGTSFDVFVRNEYYERFTIPLFGDHTVLNSLAVISLCHYEGVPSDIIQKGLESFEGVKRRFTETVIGERIIIDDYAHHPTEIKATIQSARQKYPTRKIIAVFQPHTFTRTKKFLNEFAETLSLSDQVYLCDIFGSARESASDFKIDTLADIIEGSLAIQENTVDQLLVHDHAIFLFMGAGDVQKFQVVFEKMLNPFLD</sequence>
<keyword evidence="12 14" id="KW-0961">Cell wall biogenesis/degradation</keyword>
<feature type="domain" description="Mur ligase N-terminal catalytic" evidence="15">
    <location>
        <begin position="4"/>
        <end position="101"/>
    </location>
</feature>
<evidence type="ECO:0000256" key="6">
    <source>
        <dbReference type="ARBA" id="ARBA00022618"/>
    </source>
</evidence>
<dbReference type="SUPFAM" id="SSF53244">
    <property type="entry name" value="MurD-like peptide ligases, peptide-binding domain"/>
    <property type="match status" value="1"/>
</dbReference>
<dbReference type="OrthoDB" id="9804126at2"/>
<dbReference type="Gene3D" id="3.40.50.720">
    <property type="entry name" value="NAD(P)-binding Rossmann-like Domain"/>
    <property type="match status" value="1"/>
</dbReference>
<reference evidence="18 19" key="1">
    <citation type="submission" date="2018-06" db="EMBL/GenBank/DDBJ databases">
        <title>Genomic Encyclopedia of Type Strains, Phase IV (KMG-IV): sequencing the most valuable type-strain genomes for metagenomic binning, comparative biology and taxonomic classification.</title>
        <authorList>
            <person name="Goeker M."/>
        </authorList>
    </citation>
    <scope>NUCLEOTIDE SEQUENCE [LARGE SCALE GENOMIC DNA]</scope>
    <source>
        <strain evidence="18 19">DSM 5</strain>
    </source>
</reference>
<keyword evidence="6 14" id="KW-0132">Cell division</keyword>
<proteinExistence type="inferred from homology"/>
<keyword evidence="10 14" id="KW-0573">Peptidoglycan synthesis</keyword>
<evidence type="ECO:0000259" key="17">
    <source>
        <dbReference type="Pfam" id="PF08245"/>
    </source>
</evidence>
<dbReference type="EMBL" id="QKZI01000001">
    <property type="protein sequence ID" value="PZX06924.1"/>
    <property type="molecule type" value="Genomic_DNA"/>
</dbReference>
<organism evidence="18 19">
    <name type="scientific">Psychrobacillus insolitus</name>
    <dbReference type="NCBI Taxonomy" id="1461"/>
    <lineage>
        <taxon>Bacteria</taxon>
        <taxon>Bacillati</taxon>
        <taxon>Bacillota</taxon>
        <taxon>Bacilli</taxon>
        <taxon>Bacillales</taxon>
        <taxon>Bacillaceae</taxon>
        <taxon>Psychrobacillus</taxon>
    </lineage>
</organism>
<evidence type="ECO:0000256" key="9">
    <source>
        <dbReference type="ARBA" id="ARBA00022960"/>
    </source>
</evidence>
<dbReference type="HAMAP" id="MF_00046">
    <property type="entry name" value="MurC"/>
    <property type="match status" value="1"/>
</dbReference>
<evidence type="ECO:0000256" key="3">
    <source>
        <dbReference type="ARBA" id="ARBA00012211"/>
    </source>
</evidence>
<gene>
    <name evidence="14" type="primary">murC</name>
    <name evidence="18" type="ORF">C7437_10124</name>
</gene>
<evidence type="ECO:0000256" key="5">
    <source>
        <dbReference type="ARBA" id="ARBA00022598"/>
    </source>
</evidence>
<dbReference type="Pfam" id="PF01225">
    <property type="entry name" value="Mur_ligase"/>
    <property type="match status" value="1"/>
</dbReference>
<dbReference type="Gene3D" id="3.90.190.20">
    <property type="entry name" value="Mur ligase, C-terminal domain"/>
    <property type="match status" value="1"/>
</dbReference>
<dbReference type="GO" id="GO:0008763">
    <property type="term" value="F:UDP-N-acetylmuramate-L-alanine ligase activity"/>
    <property type="evidence" value="ECO:0007669"/>
    <property type="project" value="UniProtKB-UniRule"/>
</dbReference>
<keyword evidence="19" id="KW-1185">Reference proteome</keyword>